<comment type="caution">
    <text evidence="1">The sequence shown here is derived from an EMBL/GenBank/DDBJ whole genome shotgun (WGS) entry which is preliminary data.</text>
</comment>
<name>A0ACB9ZW64_CATRO</name>
<dbReference type="EMBL" id="CM044708">
    <property type="protein sequence ID" value="KAI5651056.1"/>
    <property type="molecule type" value="Genomic_DNA"/>
</dbReference>
<organism evidence="1 2">
    <name type="scientific">Catharanthus roseus</name>
    <name type="common">Madagascar periwinkle</name>
    <name type="synonym">Vinca rosea</name>
    <dbReference type="NCBI Taxonomy" id="4058"/>
    <lineage>
        <taxon>Eukaryota</taxon>
        <taxon>Viridiplantae</taxon>
        <taxon>Streptophyta</taxon>
        <taxon>Embryophyta</taxon>
        <taxon>Tracheophyta</taxon>
        <taxon>Spermatophyta</taxon>
        <taxon>Magnoliopsida</taxon>
        <taxon>eudicotyledons</taxon>
        <taxon>Gunneridae</taxon>
        <taxon>Pentapetalae</taxon>
        <taxon>asterids</taxon>
        <taxon>lamiids</taxon>
        <taxon>Gentianales</taxon>
        <taxon>Apocynaceae</taxon>
        <taxon>Rauvolfioideae</taxon>
        <taxon>Vinceae</taxon>
        <taxon>Catharanthinae</taxon>
        <taxon>Catharanthus</taxon>
    </lineage>
</organism>
<evidence type="ECO:0000313" key="2">
    <source>
        <dbReference type="Proteomes" id="UP001060085"/>
    </source>
</evidence>
<reference evidence="2" key="1">
    <citation type="journal article" date="2023" name="Nat. Plants">
        <title>Single-cell RNA sequencing provides a high-resolution roadmap for understanding the multicellular compartmentation of specialized metabolism.</title>
        <authorList>
            <person name="Sun S."/>
            <person name="Shen X."/>
            <person name="Li Y."/>
            <person name="Li Y."/>
            <person name="Wang S."/>
            <person name="Li R."/>
            <person name="Zhang H."/>
            <person name="Shen G."/>
            <person name="Guo B."/>
            <person name="Wei J."/>
            <person name="Xu J."/>
            <person name="St-Pierre B."/>
            <person name="Chen S."/>
            <person name="Sun C."/>
        </authorList>
    </citation>
    <scope>NUCLEOTIDE SEQUENCE [LARGE SCALE GENOMIC DNA]</scope>
</reference>
<protein>
    <submittedName>
        <fullName evidence="1">Uncharacterized protein</fullName>
    </submittedName>
</protein>
<dbReference type="Proteomes" id="UP001060085">
    <property type="component" value="Linkage Group LG08"/>
</dbReference>
<gene>
    <name evidence="1" type="ORF">M9H77_37061</name>
</gene>
<evidence type="ECO:0000313" key="1">
    <source>
        <dbReference type="EMBL" id="KAI5651056.1"/>
    </source>
</evidence>
<keyword evidence="2" id="KW-1185">Reference proteome</keyword>
<accession>A0ACB9ZW64</accession>
<sequence>MSYQKFPHGPYPPPGQSSPYPPPGFPSAPPGPYEGYPPPASYEGYPPPPPQPGYPYPPPRPADGYQGYFNQGYPPPYQVHHVDHHHSDDDSGCSFLRGWYVSLSSSSLFCFSGFDGLSFYDYRAIGCSYCVLDSLTKVYFPGFP</sequence>
<proteinExistence type="predicted"/>